<protein>
    <submittedName>
        <fullName evidence="1">Uncharacterized protein</fullName>
    </submittedName>
</protein>
<reference evidence="2" key="1">
    <citation type="submission" date="2024-07" db="EMBL/GenBank/DDBJ databases">
        <title>Two chromosome-level genome assemblies of Korean endemic species Abeliophyllum distichum and Forsythia ovata (Oleaceae).</title>
        <authorList>
            <person name="Jang H."/>
        </authorList>
    </citation>
    <scope>NUCLEOTIDE SEQUENCE [LARGE SCALE GENOMIC DNA]</scope>
</reference>
<dbReference type="AlphaFoldDB" id="A0ABD1T3A1"/>
<sequence>MVCEEGAATESPYFTVNIHHGGIMLTKSNNLVYEPGEVDYMDYVHSSILNIQLLDKLVEGDKNGATAVDIYIVPPTPTHELEWNWSIPIPHRPLSPDYSNVRKGLVIIDPETKEELHRLDPMKLQCKAKREKRKSK</sequence>
<dbReference type="Proteomes" id="UP001604277">
    <property type="component" value="Unassembled WGS sequence"/>
</dbReference>
<comment type="caution">
    <text evidence="1">The sequence shown here is derived from an EMBL/GenBank/DDBJ whole genome shotgun (WGS) entry which is preliminary data.</text>
</comment>
<proteinExistence type="predicted"/>
<accession>A0ABD1T3A1</accession>
<keyword evidence="2" id="KW-1185">Reference proteome</keyword>
<evidence type="ECO:0000313" key="1">
    <source>
        <dbReference type="EMBL" id="KAL2507195.1"/>
    </source>
</evidence>
<name>A0ABD1T3A1_9LAMI</name>
<evidence type="ECO:0000313" key="2">
    <source>
        <dbReference type="Proteomes" id="UP001604277"/>
    </source>
</evidence>
<organism evidence="1 2">
    <name type="scientific">Forsythia ovata</name>
    <dbReference type="NCBI Taxonomy" id="205694"/>
    <lineage>
        <taxon>Eukaryota</taxon>
        <taxon>Viridiplantae</taxon>
        <taxon>Streptophyta</taxon>
        <taxon>Embryophyta</taxon>
        <taxon>Tracheophyta</taxon>
        <taxon>Spermatophyta</taxon>
        <taxon>Magnoliopsida</taxon>
        <taxon>eudicotyledons</taxon>
        <taxon>Gunneridae</taxon>
        <taxon>Pentapetalae</taxon>
        <taxon>asterids</taxon>
        <taxon>lamiids</taxon>
        <taxon>Lamiales</taxon>
        <taxon>Oleaceae</taxon>
        <taxon>Forsythieae</taxon>
        <taxon>Forsythia</taxon>
    </lineage>
</organism>
<dbReference type="EMBL" id="JBFOLJ010000009">
    <property type="protein sequence ID" value="KAL2507195.1"/>
    <property type="molecule type" value="Genomic_DNA"/>
</dbReference>
<gene>
    <name evidence="1" type="ORF">Fot_30842</name>
</gene>